<accession>A0A9D3SCV2</accession>
<name>A0A9D3SCV2_9TELE</name>
<sequence length="137" mass="15160">MRFESFPRAAHLHVFATQCVERRIFKISAPRARRGSVSQAPSVIGAERSVENQQDQTRLLQQNEISALAEGAAQSDLGRRLYTSARNLLDGSLDGSSTCRTELLHQLPTDNAAGNMSDFTSRHLRASEPNSQRARPL</sequence>
<dbReference type="AlphaFoldDB" id="A0A9D3SCV2"/>
<keyword evidence="3" id="KW-1185">Reference proteome</keyword>
<proteinExistence type="predicted"/>
<organism evidence="2 3">
    <name type="scientific">Hemibagrus wyckioides</name>
    <dbReference type="NCBI Taxonomy" id="337641"/>
    <lineage>
        <taxon>Eukaryota</taxon>
        <taxon>Metazoa</taxon>
        <taxon>Chordata</taxon>
        <taxon>Craniata</taxon>
        <taxon>Vertebrata</taxon>
        <taxon>Euteleostomi</taxon>
        <taxon>Actinopterygii</taxon>
        <taxon>Neopterygii</taxon>
        <taxon>Teleostei</taxon>
        <taxon>Ostariophysi</taxon>
        <taxon>Siluriformes</taxon>
        <taxon>Bagridae</taxon>
        <taxon>Hemibagrus</taxon>
    </lineage>
</organism>
<evidence type="ECO:0000256" key="1">
    <source>
        <dbReference type="SAM" id="MobiDB-lite"/>
    </source>
</evidence>
<protein>
    <submittedName>
        <fullName evidence="2">Uncharacterized protein</fullName>
    </submittedName>
</protein>
<evidence type="ECO:0000313" key="2">
    <source>
        <dbReference type="EMBL" id="KAG7319447.1"/>
    </source>
</evidence>
<evidence type="ECO:0000313" key="3">
    <source>
        <dbReference type="Proteomes" id="UP000824219"/>
    </source>
</evidence>
<comment type="caution">
    <text evidence="2">The sequence shown here is derived from an EMBL/GenBank/DDBJ whole genome shotgun (WGS) entry which is preliminary data.</text>
</comment>
<gene>
    <name evidence="2" type="ORF">KOW79_016590</name>
</gene>
<feature type="region of interest" description="Disordered" evidence="1">
    <location>
        <begin position="35"/>
        <end position="54"/>
    </location>
</feature>
<dbReference type="EMBL" id="JAHKSW010000020">
    <property type="protein sequence ID" value="KAG7319447.1"/>
    <property type="molecule type" value="Genomic_DNA"/>
</dbReference>
<dbReference type="Proteomes" id="UP000824219">
    <property type="component" value="Linkage Group LG20"/>
</dbReference>
<reference evidence="2 3" key="1">
    <citation type="submission" date="2021-06" db="EMBL/GenBank/DDBJ databases">
        <title>Chromosome-level genome assembly of the red-tail catfish (Hemibagrus wyckioides).</title>
        <authorList>
            <person name="Shao F."/>
        </authorList>
    </citation>
    <scope>NUCLEOTIDE SEQUENCE [LARGE SCALE GENOMIC DNA]</scope>
    <source>
        <strain evidence="2">EC202008001</strain>
        <tissue evidence="2">Blood</tissue>
    </source>
</reference>